<evidence type="ECO:0000313" key="11">
    <source>
        <dbReference type="EMBL" id="RZB39484.1"/>
    </source>
</evidence>
<evidence type="ECO:0000313" key="12">
    <source>
        <dbReference type="Proteomes" id="UP000292052"/>
    </source>
</evidence>
<gene>
    <name evidence="11" type="ORF">BDFB_011766</name>
</gene>
<feature type="non-terminal residue" evidence="11">
    <location>
        <position position="607"/>
    </location>
</feature>
<dbReference type="Pfam" id="PF00089">
    <property type="entry name" value="Trypsin"/>
    <property type="match status" value="2"/>
</dbReference>
<evidence type="ECO:0000259" key="10">
    <source>
        <dbReference type="PROSITE" id="PS50923"/>
    </source>
</evidence>
<dbReference type="InterPro" id="IPR018114">
    <property type="entry name" value="TRYPSIN_HIS"/>
</dbReference>
<dbReference type="InterPro" id="IPR035976">
    <property type="entry name" value="Sushi/SCR/CCP_sf"/>
</dbReference>
<dbReference type="Gene3D" id="2.40.10.10">
    <property type="entry name" value="Trypsin-like serine proteases"/>
    <property type="match status" value="3"/>
</dbReference>
<feature type="transmembrane region" description="Helical" evidence="8">
    <location>
        <begin position="565"/>
        <end position="583"/>
    </location>
</feature>
<keyword evidence="4" id="KW-1015">Disulfide bond</keyword>
<feature type="domain" description="Peptidase S1" evidence="9">
    <location>
        <begin position="424"/>
        <end position="547"/>
    </location>
</feature>
<feature type="domain" description="Peptidase S1" evidence="9">
    <location>
        <begin position="1"/>
        <end position="204"/>
    </location>
</feature>
<dbReference type="GO" id="GO:0004252">
    <property type="term" value="F:serine-type endopeptidase activity"/>
    <property type="evidence" value="ECO:0007669"/>
    <property type="project" value="InterPro"/>
</dbReference>
<dbReference type="CDD" id="cd00033">
    <property type="entry name" value="CCP"/>
    <property type="match status" value="1"/>
</dbReference>
<comment type="caution">
    <text evidence="7">Lacks conserved residue(s) required for the propagation of feature annotation.</text>
</comment>
<dbReference type="EMBL" id="QDEB01127838">
    <property type="protein sequence ID" value="RZB39484.1"/>
    <property type="molecule type" value="Genomic_DNA"/>
</dbReference>
<comment type="similarity">
    <text evidence="6">Belongs to the peptidase S1 family. CLIP subfamily.</text>
</comment>
<dbReference type="PROSITE" id="PS00134">
    <property type="entry name" value="TRYPSIN_HIS"/>
    <property type="match status" value="1"/>
</dbReference>
<evidence type="ECO:0000256" key="4">
    <source>
        <dbReference type="ARBA" id="ARBA00023157"/>
    </source>
</evidence>
<reference evidence="11" key="1">
    <citation type="submission" date="2017-03" db="EMBL/GenBank/DDBJ databases">
        <title>Genome of the blue death feigning beetle - Asbolus verrucosus.</title>
        <authorList>
            <person name="Rider S.D."/>
        </authorList>
    </citation>
    <scope>NUCLEOTIDE SEQUENCE [LARGE SCALE GENOMIC DNA]</scope>
    <source>
        <strain evidence="11">Butters</strain>
        <tissue evidence="11">Head and leg muscle</tissue>
    </source>
</reference>
<keyword evidence="8" id="KW-0812">Transmembrane</keyword>
<dbReference type="InterPro" id="IPR051487">
    <property type="entry name" value="Ser/Thr_Proteases_Immune/Dev"/>
</dbReference>
<dbReference type="SUPFAM" id="SSF50494">
    <property type="entry name" value="Trypsin-like serine proteases"/>
    <property type="match status" value="3"/>
</dbReference>
<dbReference type="InterPro" id="IPR009003">
    <property type="entry name" value="Peptidase_S1_PA"/>
</dbReference>
<keyword evidence="8" id="KW-0472">Membrane</keyword>
<evidence type="ECO:0000256" key="2">
    <source>
        <dbReference type="ARBA" id="ARBA00022525"/>
    </source>
</evidence>
<comment type="caution">
    <text evidence="11">The sequence shown here is derived from an EMBL/GenBank/DDBJ whole genome shotgun (WGS) entry which is preliminary data.</text>
</comment>
<organism evidence="11 12">
    <name type="scientific">Asbolus verrucosus</name>
    <name type="common">Desert ironclad beetle</name>
    <dbReference type="NCBI Taxonomy" id="1661398"/>
    <lineage>
        <taxon>Eukaryota</taxon>
        <taxon>Metazoa</taxon>
        <taxon>Ecdysozoa</taxon>
        <taxon>Arthropoda</taxon>
        <taxon>Hexapoda</taxon>
        <taxon>Insecta</taxon>
        <taxon>Pterygota</taxon>
        <taxon>Neoptera</taxon>
        <taxon>Endopterygota</taxon>
        <taxon>Coleoptera</taxon>
        <taxon>Polyphaga</taxon>
        <taxon>Cucujiformia</taxon>
        <taxon>Tenebrionidae</taxon>
        <taxon>Pimeliinae</taxon>
        <taxon>Asbolus</taxon>
    </lineage>
</organism>
<dbReference type="SMART" id="SM00032">
    <property type="entry name" value="CCP"/>
    <property type="match status" value="1"/>
</dbReference>
<evidence type="ECO:0000256" key="8">
    <source>
        <dbReference type="SAM" id="Phobius"/>
    </source>
</evidence>
<dbReference type="FunFam" id="2.40.10.10:FF:000054">
    <property type="entry name" value="Complement C1r subcomponent"/>
    <property type="match status" value="1"/>
</dbReference>
<dbReference type="PROSITE" id="PS50923">
    <property type="entry name" value="SUSHI"/>
    <property type="match status" value="1"/>
</dbReference>
<feature type="domain" description="Sushi" evidence="10">
    <location>
        <begin position="218"/>
        <end position="284"/>
    </location>
</feature>
<dbReference type="GO" id="GO:0006508">
    <property type="term" value="P:proteolysis"/>
    <property type="evidence" value="ECO:0007669"/>
    <property type="project" value="InterPro"/>
</dbReference>
<sequence length="607" mass="68906">MVAVGKYYRSYNDSRDVNKAEFSSVPNLQEIFIPRQYKGSVQNYFGDIAILVTTKTFTISLRVQPVCVDWGSNFANELSNLSSSFYGHVTGWGFTSENANPSEELRELRLPLVTREQCSQNLPEDYEIYLTYDKFCAGYLDKGVGICKGDTGSGLMLKHNGRYYITGIVSIGVRPSTGECDGQQYGLYTSVYKYLEEFILDKVSRFKPDNTKIDQLNGNCILPKHPENGLWSVINSTLLQEPGESVTSGTAINTTCDESYTLDGPIFIECKTGKWDDTIGICLSAQCVCNTYGEKFPAINFKVAAGKSLENFEDSRDSEAQYSDLEDIFVPREYRGYTRRYRADIAILITKTPFNITERIQSACLDWNNKFFNEFNYLEFKGYTPLCKINRGTGLVTKNRYDNRYYLTGIITCGVKSVQATTLIVHGNNVTRSDYPWQVAIYRTNATKKELICGGTLINQRIILTAAHCVTDDEGNKLSKELFIVAAGKYYRDFDHPDDKDAQFSTLIDVSVASQYQGYLQNYLGDIAVLITENSFILSKTVEPICIDWNDKYETQFFKPETSGFYLWSAFIMFSVVGEWVGLHTRKQRPISNIKRIRSPIYKERAV</sequence>
<evidence type="ECO:0000256" key="7">
    <source>
        <dbReference type="PROSITE-ProRule" id="PRU00302"/>
    </source>
</evidence>
<dbReference type="OrthoDB" id="6754382at2759"/>
<comment type="subcellular location">
    <subcellularLocation>
        <location evidence="1">Secreted</location>
    </subcellularLocation>
</comment>
<evidence type="ECO:0000256" key="1">
    <source>
        <dbReference type="ARBA" id="ARBA00004613"/>
    </source>
</evidence>
<dbReference type="PROSITE" id="PS50240">
    <property type="entry name" value="TRYPSIN_DOM"/>
    <property type="match status" value="2"/>
</dbReference>
<keyword evidence="8" id="KW-1133">Transmembrane helix</keyword>
<proteinExistence type="inferred from homology"/>
<dbReference type="InterPro" id="IPR043504">
    <property type="entry name" value="Peptidase_S1_PA_chymotrypsin"/>
</dbReference>
<dbReference type="Proteomes" id="UP000292052">
    <property type="component" value="Unassembled WGS sequence"/>
</dbReference>
<evidence type="ECO:0000256" key="3">
    <source>
        <dbReference type="ARBA" id="ARBA00022729"/>
    </source>
</evidence>
<evidence type="ECO:0000256" key="5">
    <source>
        <dbReference type="ARBA" id="ARBA00023180"/>
    </source>
</evidence>
<keyword evidence="2" id="KW-0964">Secreted</keyword>
<dbReference type="SMART" id="SM00020">
    <property type="entry name" value="Tryp_SPc"/>
    <property type="match status" value="1"/>
</dbReference>
<dbReference type="PANTHER" id="PTHR24256">
    <property type="entry name" value="TRYPTASE-RELATED"/>
    <property type="match status" value="1"/>
</dbReference>
<dbReference type="Gene3D" id="2.10.70.10">
    <property type="entry name" value="Complement Module, domain 1"/>
    <property type="match status" value="1"/>
</dbReference>
<name>A0A482V8G7_ASBVE</name>
<dbReference type="STRING" id="1661398.A0A482V8G7"/>
<keyword evidence="12" id="KW-1185">Reference proteome</keyword>
<evidence type="ECO:0000259" key="9">
    <source>
        <dbReference type="PROSITE" id="PS50240"/>
    </source>
</evidence>
<dbReference type="InterPro" id="IPR001254">
    <property type="entry name" value="Trypsin_dom"/>
</dbReference>
<keyword evidence="5" id="KW-0325">Glycoprotein</keyword>
<keyword evidence="7" id="KW-0768">Sushi</keyword>
<protein>
    <submittedName>
        <fullName evidence="11">Trypsin domain containing protein</fullName>
    </submittedName>
</protein>
<evidence type="ECO:0000256" key="6">
    <source>
        <dbReference type="ARBA" id="ARBA00024195"/>
    </source>
</evidence>
<accession>A0A482V8G7</accession>
<dbReference type="Pfam" id="PF00084">
    <property type="entry name" value="Sushi"/>
    <property type="match status" value="1"/>
</dbReference>
<dbReference type="AlphaFoldDB" id="A0A482V8G7"/>
<dbReference type="InterPro" id="IPR000436">
    <property type="entry name" value="Sushi_SCR_CCP_dom"/>
</dbReference>
<keyword evidence="3" id="KW-0732">Signal</keyword>
<dbReference type="SUPFAM" id="SSF57535">
    <property type="entry name" value="Complement control module/SCR domain"/>
    <property type="match status" value="1"/>
</dbReference>
<dbReference type="GO" id="GO:0005576">
    <property type="term" value="C:extracellular region"/>
    <property type="evidence" value="ECO:0007669"/>
    <property type="project" value="UniProtKB-SubCell"/>
</dbReference>